<dbReference type="InterPro" id="IPR036457">
    <property type="entry name" value="PPM-type-like_dom_sf"/>
</dbReference>
<evidence type="ECO:0000256" key="6">
    <source>
        <dbReference type="ARBA" id="ARBA00022842"/>
    </source>
</evidence>
<accession>A0AAW1T2X7</accession>
<comment type="cofactor">
    <cofactor evidence="2">
        <name>Mg(2+)</name>
        <dbReference type="ChEBI" id="CHEBI:18420"/>
    </cofactor>
</comment>
<comment type="cofactor">
    <cofactor evidence="1">
        <name>Mn(2+)</name>
        <dbReference type="ChEBI" id="CHEBI:29035"/>
    </cofactor>
</comment>
<evidence type="ECO:0000259" key="11">
    <source>
        <dbReference type="PROSITE" id="PS51746"/>
    </source>
</evidence>
<dbReference type="InterPro" id="IPR015655">
    <property type="entry name" value="PP2C"/>
</dbReference>
<dbReference type="EC" id="3.1.3.16" evidence="3"/>
<evidence type="ECO:0000256" key="8">
    <source>
        <dbReference type="ARBA" id="ARBA00023211"/>
    </source>
</evidence>
<evidence type="ECO:0000313" key="12">
    <source>
        <dbReference type="EMBL" id="KAK9863223.1"/>
    </source>
</evidence>
<feature type="non-terminal residue" evidence="12">
    <location>
        <position position="431"/>
    </location>
</feature>
<proteinExistence type="inferred from homology"/>
<dbReference type="PANTHER" id="PTHR13832">
    <property type="entry name" value="PROTEIN PHOSPHATASE 2C"/>
    <property type="match status" value="1"/>
</dbReference>
<comment type="caution">
    <text evidence="12">The sequence shown here is derived from an EMBL/GenBank/DDBJ whole genome shotgun (WGS) entry which is preliminary data.</text>
</comment>
<evidence type="ECO:0000256" key="4">
    <source>
        <dbReference type="ARBA" id="ARBA00022723"/>
    </source>
</evidence>
<dbReference type="PROSITE" id="PS01032">
    <property type="entry name" value="PPM_1"/>
    <property type="match status" value="1"/>
</dbReference>
<dbReference type="InterPro" id="IPR001932">
    <property type="entry name" value="PPM-type_phosphatase-like_dom"/>
</dbReference>
<dbReference type="Proteomes" id="UP001485043">
    <property type="component" value="Unassembled WGS sequence"/>
</dbReference>
<dbReference type="Gene3D" id="3.60.40.10">
    <property type="entry name" value="PPM-type phosphatase domain"/>
    <property type="match status" value="2"/>
</dbReference>
<dbReference type="PROSITE" id="PS51746">
    <property type="entry name" value="PPM_2"/>
    <property type="match status" value="1"/>
</dbReference>
<evidence type="ECO:0000256" key="9">
    <source>
        <dbReference type="RuleBase" id="RU003465"/>
    </source>
</evidence>
<dbReference type="CDD" id="cd00143">
    <property type="entry name" value="PP2Cc"/>
    <property type="match status" value="1"/>
</dbReference>
<dbReference type="AlphaFoldDB" id="A0AAW1T2X7"/>
<keyword evidence="13" id="KW-1185">Reference proteome</keyword>
<sequence length="431" mass="46683">MGAYLSVPITEKESDEGESALYKYGVAAMQGWRSEMEDAHAVCLNIDESTPTGFFAVFDGHGGKEVARFCALYMARELVTTAAYKEADLDAALKQVFLKMDELLGEERWRDELRQLAGSDKPAGDEEEQGMMGGQMPEVLQQALRLANSRRQAKDAEWDEDEADMHLTLPGNLLEELQNATASSDDEDEAPSGEESGSSNSDALPLSESPGAAARISKRKRIRSSEASSEQAPEEDGRAGPSALKPSDSGDLEDSSDDSEPGPQEAAQSLGRWSSEQQSYVGPSAGCTAVVALVRGTQLLVANAGDSRCVMSRGGTAVAMTHDHKPTDTEEHDRIIKAGGFITEGRVNGSLNLSRALGDMDYKQRRDISPHEQMVTAFPEVRSLELEAGDEFLLLACDGIWDVMTNQEAVDFVGQRLRSGMAPRKVWGPLM</sequence>
<feature type="domain" description="PPM-type phosphatase" evidence="11">
    <location>
        <begin position="23"/>
        <end position="431"/>
    </location>
</feature>
<gene>
    <name evidence="12" type="ORF">WJX84_003873</name>
</gene>
<dbReference type="GO" id="GO:0046872">
    <property type="term" value="F:metal ion binding"/>
    <property type="evidence" value="ECO:0007669"/>
    <property type="project" value="UniProtKB-KW"/>
</dbReference>
<dbReference type="GO" id="GO:0004722">
    <property type="term" value="F:protein serine/threonine phosphatase activity"/>
    <property type="evidence" value="ECO:0007669"/>
    <property type="project" value="UniProtKB-EC"/>
</dbReference>
<dbReference type="InterPro" id="IPR000222">
    <property type="entry name" value="PP2C_BS"/>
</dbReference>
<name>A0AAW1T2X7_9CHLO</name>
<evidence type="ECO:0000256" key="7">
    <source>
        <dbReference type="ARBA" id="ARBA00022912"/>
    </source>
</evidence>
<keyword evidence="4" id="KW-0479">Metal-binding</keyword>
<comment type="similarity">
    <text evidence="9">Belongs to the PP2C family.</text>
</comment>
<feature type="compositionally biased region" description="Polar residues" evidence="10">
    <location>
        <begin position="271"/>
        <end position="281"/>
    </location>
</feature>
<feature type="compositionally biased region" description="Acidic residues" evidence="10">
    <location>
        <begin position="250"/>
        <end position="260"/>
    </location>
</feature>
<protein>
    <recommendedName>
        <fullName evidence="3">protein-serine/threonine phosphatase</fullName>
        <ecNumber evidence="3">3.1.3.16</ecNumber>
    </recommendedName>
</protein>
<evidence type="ECO:0000256" key="3">
    <source>
        <dbReference type="ARBA" id="ARBA00013081"/>
    </source>
</evidence>
<feature type="region of interest" description="Disordered" evidence="10">
    <location>
        <begin position="180"/>
        <end position="281"/>
    </location>
</feature>
<evidence type="ECO:0000256" key="5">
    <source>
        <dbReference type="ARBA" id="ARBA00022801"/>
    </source>
</evidence>
<evidence type="ECO:0000256" key="10">
    <source>
        <dbReference type="SAM" id="MobiDB-lite"/>
    </source>
</evidence>
<dbReference type="EMBL" id="JALJOV010000500">
    <property type="protein sequence ID" value="KAK9863223.1"/>
    <property type="molecule type" value="Genomic_DNA"/>
</dbReference>
<keyword evidence="5 9" id="KW-0378">Hydrolase</keyword>
<keyword evidence="6" id="KW-0460">Magnesium</keyword>
<evidence type="ECO:0000313" key="13">
    <source>
        <dbReference type="Proteomes" id="UP001485043"/>
    </source>
</evidence>
<keyword evidence="8" id="KW-0464">Manganese</keyword>
<reference evidence="12 13" key="1">
    <citation type="journal article" date="2024" name="Nat. Commun.">
        <title>Phylogenomics reveals the evolutionary origins of lichenization in chlorophyte algae.</title>
        <authorList>
            <person name="Puginier C."/>
            <person name="Libourel C."/>
            <person name="Otte J."/>
            <person name="Skaloud P."/>
            <person name="Haon M."/>
            <person name="Grisel S."/>
            <person name="Petersen M."/>
            <person name="Berrin J.G."/>
            <person name="Delaux P.M."/>
            <person name="Dal Grande F."/>
            <person name="Keller J."/>
        </authorList>
    </citation>
    <scope>NUCLEOTIDE SEQUENCE [LARGE SCALE GENOMIC DNA]</scope>
    <source>
        <strain evidence="12 13">SAG 2523</strain>
    </source>
</reference>
<dbReference type="Pfam" id="PF00481">
    <property type="entry name" value="PP2C"/>
    <property type="match status" value="2"/>
</dbReference>
<keyword evidence="7 9" id="KW-0904">Protein phosphatase</keyword>
<organism evidence="12 13">
    <name type="scientific">Apatococcus fuscideae</name>
    <dbReference type="NCBI Taxonomy" id="2026836"/>
    <lineage>
        <taxon>Eukaryota</taxon>
        <taxon>Viridiplantae</taxon>
        <taxon>Chlorophyta</taxon>
        <taxon>core chlorophytes</taxon>
        <taxon>Trebouxiophyceae</taxon>
        <taxon>Chlorellales</taxon>
        <taxon>Chlorellaceae</taxon>
        <taxon>Apatococcus</taxon>
    </lineage>
</organism>
<evidence type="ECO:0000256" key="1">
    <source>
        <dbReference type="ARBA" id="ARBA00001936"/>
    </source>
</evidence>
<dbReference type="SMART" id="SM00332">
    <property type="entry name" value="PP2Cc"/>
    <property type="match status" value="1"/>
</dbReference>
<evidence type="ECO:0000256" key="2">
    <source>
        <dbReference type="ARBA" id="ARBA00001946"/>
    </source>
</evidence>
<dbReference type="SUPFAM" id="SSF81606">
    <property type="entry name" value="PP2C-like"/>
    <property type="match status" value="1"/>
</dbReference>
<dbReference type="PANTHER" id="PTHR13832:SF840">
    <property type="entry name" value="PROTEIN PHOSPHATASE 2C 60-RELATED"/>
    <property type="match status" value="1"/>
</dbReference>